<evidence type="ECO:0000313" key="2">
    <source>
        <dbReference type="EMBL" id="KAL0427413.1"/>
    </source>
</evidence>
<accession>A0AAW2VE67</accession>
<gene>
    <name evidence="2" type="ORF">Slati_2916100</name>
</gene>
<dbReference type="EMBL" id="JACGWN010000010">
    <property type="protein sequence ID" value="KAL0427413.1"/>
    <property type="molecule type" value="Genomic_DNA"/>
</dbReference>
<sequence length="54" mass="5726">MINARIEVVSGDTPTQDHGETLPSPSINASDDPSKAGAIVVADDVEPRDPKKRK</sequence>
<organism evidence="2">
    <name type="scientific">Sesamum latifolium</name>
    <dbReference type="NCBI Taxonomy" id="2727402"/>
    <lineage>
        <taxon>Eukaryota</taxon>
        <taxon>Viridiplantae</taxon>
        <taxon>Streptophyta</taxon>
        <taxon>Embryophyta</taxon>
        <taxon>Tracheophyta</taxon>
        <taxon>Spermatophyta</taxon>
        <taxon>Magnoliopsida</taxon>
        <taxon>eudicotyledons</taxon>
        <taxon>Gunneridae</taxon>
        <taxon>Pentapetalae</taxon>
        <taxon>asterids</taxon>
        <taxon>lamiids</taxon>
        <taxon>Lamiales</taxon>
        <taxon>Pedaliaceae</taxon>
        <taxon>Sesamum</taxon>
    </lineage>
</organism>
<protein>
    <submittedName>
        <fullName evidence="2">Uncharacterized protein</fullName>
    </submittedName>
</protein>
<dbReference type="AlphaFoldDB" id="A0AAW2VE67"/>
<feature type="compositionally biased region" description="Basic and acidic residues" evidence="1">
    <location>
        <begin position="45"/>
        <end position="54"/>
    </location>
</feature>
<reference evidence="2" key="1">
    <citation type="submission" date="2020-06" db="EMBL/GenBank/DDBJ databases">
        <authorList>
            <person name="Li T."/>
            <person name="Hu X."/>
            <person name="Zhang T."/>
            <person name="Song X."/>
            <person name="Zhang H."/>
            <person name="Dai N."/>
            <person name="Sheng W."/>
            <person name="Hou X."/>
            <person name="Wei L."/>
        </authorList>
    </citation>
    <scope>NUCLEOTIDE SEQUENCE</scope>
    <source>
        <strain evidence="2">KEN1</strain>
        <tissue evidence="2">Leaf</tissue>
    </source>
</reference>
<name>A0AAW2VE67_9LAMI</name>
<reference evidence="2" key="2">
    <citation type="journal article" date="2024" name="Plant">
        <title>Genomic evolution and insights into agronomic trait innovations of Sesamum species.</title>
        <authorList>
            <person name="Miao H."/>
            <person name="Wang L."/>
            <person name="Qu L."/>
            <person name="Liu H."/>
            <person name="Sun Y."/>
            <person name="Le M."/>
            <person name="Wang Q."/>
            <person name="Wei S."/>
            <person name="Zheng Y."/>
            <person name="Lin W."/>
            <person name="Duan Y."/>
            <person name="Cao H."/>
            <person name="Xiong S."/>
            <person name="Wang X."/>
            <person name="Wei L."/>
            <person name="Li C."/>
            <person name="Ma Q."/>
            <person name="Ju M."/>
            <person name="Zhao R."/>
            <person name="Li G."/>
            <person name="Mu C."/>
            <person name="Tian Q."/>
            <person name="Mei H."/>
            <person name="Zhang T."/>
            <person name="Gao T."/>
            <person name="Zhang H."/>
        </authorList>
    </citation>
    <scope>NUCLEOTIDE SEQUENCE</scope>
    <source>
        <strain evidence="2">KEN1</strain>
    </source>
</reference>
<proteinExistence type="predicted"/>
<evidence type="ECO:0000256" key="1">
    <source>
        <dbReference type="SAM" id="MobiDB-lite"/>
    </source>
</evidence>
<comment type="caution">
    <text evidence="2">The sequence shown here is derived from an EMBL/GenBank/DDBJ whole genome shotgun (WGS) entry which is preliminary data.</text>
</comment>
<feature type="region of interest" description="Disordered" evidence="1">
    <location>
        <begin position="1"/>
        <end position="54"/>
    </location>
</feature>